<dbReference type="GO" id="GO:0015937">
    <property type="term" value="P:coenzyme A biosynthetic process"/>
    <property type="evidence" value="ECO:0007669"/>
    <property type="project" value="UniProtKB-UniRule"/>
</dbReference>
<comment type="catalytic activity">
    <reaction evidence="5">
        <text>3'-dephospho-CoA + ATP = ADP + CoA + H(+)</text>
        <dbReference type="Rhea" id="RHEA:18245"/>
        <dbReference type="ChEBI" id="CHEBI:15378"/>
        <dbReference type="ChEBI" id="CHEBI:30616"/>
        <dbReference type="ChEBI" id="CHEBI:57287"/>
        <dbReference type="ChEBI" id="CHEBI:57328"/>
        <dbReference type="ChEBI" id="CHEBI:456216"/>
        <dbReference type="EC" id="2.7.1.24"/>
    </reaction>
</comment>
<dbReference type="KEGG" id="kde:CDSE_0277"/>
<evidence type="ECO:0000256" key="6">
    <source>
        <dbReference type="NCBIfam" id="TIGR00152"/>
    </source>
</evidence>
<dbReference type="InterPro" id="IPR001977">
    <property type="entry name" value="Depp_CoAkinase"/>
</dbReference>
<dbReference type="GO" id="GO:0005737">
    <property type="term" value="C:cytoplasm"/>
    <property type="evidence" value="ECO:0007669"/>
    <property type="project" value="UniProtKB-SubCell"/>
</dbReference>
<comment type="pathway">
    <text evidence="5">Cofactor biosynthesis; coenzyme A biosynthesis; CoA from (R)-pantothenate: step 5/5.</text>
</comment>
<dbReference type="CDD" id="cd02022">
    <property type="entry name" value="DPCK"/>
    <property type="match status" value="1"/>
</dbReference>
<evidence type="ECO:0000256" key="3">
    <source>
        <dbReference type="ARBA" id="ARBA00022840"/>
    </source>
</evidence>
<reference evidence="7 8" key="1">
    <citation type="journal article" date="2013" name="Genome Biol. Evol.">
        <title>Genome evolution and phylogenomic analysis of candidatus kinetoplastibacterium, the betaproteobacterial endosymbionts of strigomonas and angomonas.</title>
        <authorList>
            <person name="Alves J.M."/>
            <person name="Serrano M.G."/>
            <person name="Maia da Silva F."/>
            <person name="Voegtly L.J."/>
            <person name="Matveyev A.V."/>
            <person name="Teixeira M.M."/>
            <person name="Camargo E.P."/>
            <person name="Buck G.A."/>
        </authorList>
    </citation>
    <scope>NUCLEOTIDE SEQUENCE [LARGE SCALE GENOMIC DNA]</scope>
    <source>
        <strain evidence="7 8">TCC079E</strain>
    </source>
</reference>
<dbReference type="InterPro" id="IPR027417">
    <property type="entry name" value="P-loop_NTPase"/>
</dbReference>
<dbReference type="HOGENOM" id="CLU_057180_1_2_4"/>
<dbReference type="UniPathway" id="UPA00241">
    <property type="reaction ID" value="UER00356"/>
</dbReference>
<gene>
    <name evidence="5" type="primary">coaE</name>
    <name evidence="7" type="ORF">CDSE_0277</name>
</gene>
<dbReference type="GO" id="GO:0004140">
    <property type="term" value="F:dephospho-CoA kinase activity"/>
    <property type="evidence" value="ECO:0007669"/>
    <property type="project" value="UniProtKB-UniRule"/>
</dbReference>
<keyword evidence="5 7" id="KW-0418">Kinase</keyword>
<keyword evidence="2 5" id="KW-0547">Nucleotide-binding</keyword>
<dbReference type="NCBIfam" id="TIGR00152">
    <property type="entry name" value="dephospho-CoA kinase"/>
    <property type="match status" value="1"/>
</dbReference>
<dbReference type="HAMAP" id="MF_00376">
    <property type="entry name" value="Dephospho_CoA_kinase"/>
    <property type="match status" value="1"/>
</dbReference>
<keyword evidence="3 5" id="KW-0067">ATP-binding</keyword>
<dbReference type="GO" id="GO:0005524">
    <property type="term" value="F:ATP binding"/>
    <property type="evidence" value="ECO:0007669"/>
    <property type="project" value="UniProtKB-UniRule"/>
</dbReference>
<comment type="subcellular location">
    <subcellularLocation>
        <location evidence="5">Cytoplasm</location>
    </subcellularLocation>
</comment>
<evidence type="ECO:0000313" key="8">
    <source>
        <dbReference type="Proteomes" id="UP000011547"/>
    </source>
</evidence>
<protein>
    <recommendedName>
        <fullName evidence="5 6">Dephospho-CoA kinase</fullName>
        <ecNumber evidence="5 6">2.7.1.24</ecNumber>
    </recommendedName>
    <alternativeName>
        <fullName evidence="5">Dephosphocoenzyme A kinase</fullName>
    </alternativeName>
</protein>
<dbReference type="Proteomes" id="UP000011547">
    <property type="component" value="Chromosome"/>
</dbReference>
<dbReference type="PANTHER" id="PTHR10695">
    <property type="entry name" value="DEPHOSPHO-COA KINASE-RELATED"/>
    <property type="match status" value="1"/>
</dbReference>
<evidence type="ECO:0000256" key="1">
    <source>
        <dbReference type="ARBA" id="ARBA00009018"/>
    </source>
</evidence>
<comment type="similarity">
    <text evidence="1 5">Belongs to the CoaE family.</text>
</comment>
<evidence type="ECO:0000256" key="2">
    <source>
        <dbReference type="ARBA" id="ARBA00022741"/>
    </source>
</evidence>
<dbReference type="Gene3D" id="3.40.50.300">
    <property type="entry name" value="P-loop containing nucleotide triphosphate hydrolases"/>
    <property type="match status" value="1"/>
</dbReference>
<organism evidence="7 8">
    <name type="scientific">Candidatus Kinetoplastidibacterium desouzai TCC079E</name>
    <dbReference type="NCBI Taxonomy" id="1208919"/>
    <lineage>
        <taxon>Bacteria</taxon>
        <taxon>Pseudomonadati</taxon>
        <taxon>Pseudomonadota</taxon>
        <taxon>Betaproteobacteria</taxon>
        <taxon>Candidatus Kinetoplastidibacterium</taxon>
    </lineage>
</organism>
<dbReference type="OrthoDB" id="9812943at2"/>
<keyword evidence="5 7" id="KW-0808">Transferase</keyword>
<keyword evidence="4 5" id="KW-0173">Coenzyme A biosynthesis</keyword>
<evidence type="ECO:0000256" key="5">
    <source>
        <dbReference type="HAMAP-Rule" id="MF_00376"/>
    </source>
</evidence>
<dbReference type="SUPFAM" id="SSF52540">
    <property type="entry name" value="P-loop containing nucleoside triphosphate hydrolases"/>
    <property type="match status" value="1"/>
</dbReference>
<dbReference type="AlphaFoldDB" id="M1M2V5"/>
<name>M1M2V5_9PROT</name>
<dbReference type="PANTHER" id="PTHR10695:SF46">
    <property type="entry name" value="BIFUNCTIONAL COENZYME A SYNTHASE-RELATED"/>
    <property type="match status" value="1"/>
</dbReference>
<dbReference type="PATRIC" id="fig|1208919.3.peg.62"/>
<evidence type="ECO:0000313" key="7">
    <source>
        <dbReference type="EMBL" id="AGF46625.1"/>
    </source>
</evidence>
<dbReference type="EC" id="2.7.1.24" evidence="5 6"/>
<dbReference type="RefSeq" id="WP_015396036.1">
    <property type="nucleotide sequence ID" value="NC_020294.1"/>
</dbReference>
<dbReference type="Pfam" id="PF01121">
    <property type="entry name" value="CoaE"/>
    <property type="match status" value="1"/>
</dbReference>
<dbReference type="eggNOG" id="COG0237">
    <property type="taxonomic scope" value="Bacteria"/>
</dbReference>
<dbReference type="EMBL" id="CP003803">
    <property type="protein sequence ID" value="AGF46625.1"/>
    <property type="molecule type" value="Genomic_DNA"/>
</dbReference>
<comment type="function">
    <text evidence="5">Catalyzes the phosphorylation of the 3'-hydroxyl group of dephosphocoenzyme A to form coenzyme A.</text>
</comment>
<keyword evidence="5" id="KW-0963">Cytoplasm</keyword>
<dbReference type="STRING" id="1208919.CDSE_0277"/>
<proteinExistence type="inferred from homology"/>
<keyword evidence="8" id="KW-1185">Reference proteome</keyword>
<dbReference type="PROSITE" id="PS51219">
    <property type="entry name" value="DPCK"/>
    <property type="match status" value="1"/>
</dbReference>
<sequence length="203" mass="23307">MLKLGITGGIGSGKSIVSNYLETLGVSVIDTDKISKELTSSDGDAIEQIKMSFGLDSINKDGSLNRLWMRNRIFLSYTERLKLEAILHPLIIERATIRAKNSLGPYIVFVVPLLVESKMWIEKVDRICIVDCEINDQISRVRERDNISIDFIKIIIDAQISRDIRLSYADDIIYNGREITRDELYKQVLVKHENWCLLSKRFE</sequence>
<accession>M1M2V5</accession>
<evidence type="ECO:0000256" key="4">
    <source>
        <dbReference type="ARBA" id="ARBA00022993"/>
    </source>
</evidence>
<feature type="binding site" evidence="5">
    <location>
        <begin position="11"/>
        <end position="16"/>
    </location>
    <ligand>
        <name>ATP</name>
        <dbReference type="ChEBI" id="CHEBI:30616"/>
    </ligand>
</feature>